<proteinExistence type="predicted"/>
<gene>
    <name evidence="1" type="ORF">XOC_3642</name>
</gene>
<protein>
    <submittedName>
        <fullName evidence="1">Uncharacterized protein</fullName>
    </submittedName>
</protein>
<organism evidence="1 2">
    <name type="scientific">Xanthomonas oryzae pv. oryzicola (strain BLS256)</name>
    <dbReference type="NCBI Taxonomy" id="383407"/>
    <lineage>
        <taxon>Bacteria</taxon>
        <taxon>Pseudomonadati</taxon>
        <taxon>Pseudomonadota</taxon>
        <taxon>Gammaproteobacteria</taxon>
        <taxon>Lysobacterales</taxon>
        <taxon>Lysobacteraceae</taxon>
        <taxon>Xanthomonas</taxon>
    </lineage>
</organism>
<evidence type="ECO:0000313" key="2">
    <source>
        <dbReference type="Proteomes" id="UP000008851"/>
    </source>
</evidence>
<sequence length="50" mass="5336">MSAGHRQPGGSLAASLPVRHSAHLPATDIARALRLAHAYPYMNHHPITDA</sequence>
<dbReference type="EMBL" id="CP003057">
    <property type="protein sequence ID" value="AEQ97732.1"/>
    <property type="molecule type" value="Genomic_DNA"/>
</dbReference>
<evidence type="ECO:0000313" key="1">
    <source>
        <dbReference type="EMBL" id="AEQ97732.1"/>
    </source>
</evidence>
<dbReference type="AlphaFoldDB" id="G7TF25"/>
<reference evidence="1 2" key="1">
    <citation type="journal article" date="2011" name="J. Bacteriol.">
        <title>Two new complete genome sequences offer insight into host and tissue specificity of plant pathogenic Xanthomonas spp.</title>
        <authorList>
            <person name="Bogdanove A.J."/>
            <person name="Koebnik R."/>
            <person name="Lu H."/>
            <person name="Furutani A."/>
            <person name="Angiuoli S.V."/>
            <person name="Patil P.B."/>
            <person name="Van Sluys M.A."/>
            <person name="Ryan R.P."/>
            <person name="Meyer D.F."/>
            <person name="Han S.W."/>
            <person name="Aparna G."/>
            <person name="Rajaram M."/>
            <person name="Delcher A.L."/>
            <person name="Phillippy A.M."/>
            <person name="Puiu D."/>
            <person name="Schatz M.C."/>
            <person name="Shumway M."/>
            <person name="Sommer D.D."/>
            <person name="Trapnell C."/>
            <person name="Benahmed F."/>
            <person name="Dimitrov G."/>
            <person name="Madupu R."/>
            <person name="Radune D."/>
            <person name="Sullivan S."/>
            <person name="Jha G."/>
            <person name="Ishihara H."/>
            <person name="Lee S.W."/>
            <person name="Pandey A."/>
            <person name="Sharma V."/>
            <person name="Sriariyanun M."/>
            <person name="Szurek B."/>
            <person name="Vera-Cruz C.M."/>
            <person name="Dorman K.S."/>
            <person name="Ronald P.C."/>
            <person name="Verdier V."/>
            <person name="Dow J.M."/>
            <person name="Sonti R.V."/>
            <person name="Tsuge S."/>
            <person name="Brendel V.P."/>
            <person name="Rabinowicz P.D."/>
            <person name="Leach J.E."/>
            <person name="White F.F."/>
            <person name="Salzberg S.L."/>
        </authorList>
    </citation>
    <scope>NUCLEOTIDE SEQUENCE [LARGE SCALE GENOMIC DNA]</scope>
    <source>
        <strain evidence="1 2">BLS256</strain>
    </source>
</reference>
<dbReference type="KEGG" id="xor:XOC_3642"/>
<dbReference type="Proteomes" id="UP000008851">
    <property type="component" value="Chromosome"/>
</dbReference>
<name>G7TF25_XANOB</name>
<dbReference type="HOGENOM" id="CLU_3124182_0_0_6"/>
<accession>G7TF25</accession>